<dbReference type="SUPFAM" id="SSF52980">
    <property type="entry name" value="Restriction endonuclease-like"/>
    <property type="match status" value="1"/>
</dbReference>
<proteinExistence type="predicted"/>
<reference evidence="3" key="2">
    <citation type="submission" date="2020-09" db="EMBL/GenBank/DDBJ databases">
        <authorList>
            <person name="Sun Q."/>
            <person name="Zhou Y."/>
        </authorList>
    </citation>
    <scope>NUCLEOTIDE SEQUENCE</scope>
    <source>
        <strain evidence="3">CGMCC 4.7368</strain>
    </source>
</reference>
<gene>
    <name evidence="3" type="ORF">GCM10012289_03260</name>
</gene>
<evidence type="ECO:0000256" key="1">
    <source>
        <dbReference type="SAM" id="MobiDB-lite"/>
    </source>
</evidence>
<dbReference type="Pfam" id="PF04480">
    <property type="entry name" value="DUF559"/>
    <property type="match status" value="1"/>
</dbReference>
<reference evidence="3" key="1">
    <citation type="journal article" date="2014" name="Int. J. Syst. Evol. Microbiol.">
        <title>Complete genome sequence of Corynebacterium casei LMG S-19264T (=DSM 44701T), isolated from a smear-ripened cheese.</title>
        <authorList>
            <consortium name="US DOE Joint Genome Institute (JGI-PGF)"/>
            <person name="Walter F."/>
            <person name="Albersmeier A."/>
            <person name="Kalinowski J."/>
            <person name="Ruckert C."/>
        </authorList>
    </citation>
    <scope>NUCLEOTIDE SEQUENCE</scope>
    <source>
        <strain evidence="3">CGMCC 4.7368</strain>
    </source>
</reference>
<evidence type="ECO:0000259" key="2">
    <source>
        <dbReference type="Pfam" id="PF04480"/>
    </source>
</evidence>
<sequence length="341" mass="36725">MRSWARLPVGRPVWLDGADTEAVALATDPLPDDAPALVTYLPADARSTTGFVAAVLCELQRTAVALFPAWLPGAEGLDGPGGAGMAAVRTLALRRASASDHFGPFLAELAELALSGRPDAPSGFSPETRAAGLARVIATSFGRSRAALLVDVPAGLSPAGQEVLVAGCEWLAQRGQLGVWLTGAPLDTDRVPHVTPPLDTKRIQHVTPPLDGDEGRPRVSYPAVAGRPHPGSRSEQALEAALARYAWAAGRAWNQTYRPHPLAAPVRVDLLWQDERCVVEIDGPEHRRPRTFDEDRRRDVRLQLAGYAVLRFTDSHVLTDPQAVVRQIELYLSRRRGTPEG</sequence>
<evidence type="ECO:0000313" key="4">
    <source>
        <dbReference type="Proteomes" id="UP000646523"/>
    </source>
</evidence>
<dbReference type="EMBL" id="BMNH01000001">
    <property type="protein sequence ID" value="GGO61318.1"/>
    <property type="molecule type" value="Genomic_DNA"/>
</dbReference>
<protein>
    <recommendedName>
        <fullName evidence="2">DUF559 domain-containing protein</fullName>
    </recommendedName>
</protein>
<dbReference type="InterPro" id="IPR007569">
    <property type="entry name" value="DUF559"/>
</dbReference>
<keyword evidence="4" id="KW-1185">Reference proteome</keyword>
<dbReference type="Gene3D" id="3.40.960.10">
    <property type="entry name" value="VSR Endonuclease"/>
    <property type="match status" value="1"/>
</dbReference>
<dbReference type="AlphaFoldDB" id="A0A917YPZ8"/>
<name>A0A917YPZ8_9ACTN</name>
<feature type="region of interest" description="Disordered" evidence="1">
    <location>
        <begin position="194"/>
        <end position="217"/>
    </location>
</feature>
<dbReference type="Proteomes" id="UP000646523">
    <property type="component" value="Unassembled WGS sequence"/>
</dbReference>
<comment type="caution">
    <text evidence="3">The sequence shown here is derived from an EMBL/GenBank/DDBJ whole genome shotgun (WGS) entry which is preliminary data.</text>
</comment>
<feature type="domain" description="DUF559" evidence="2">
    <location>
        <begin position="268"/>
        <end position="330"/>
    </location>
</feature>
<dbReference type="InterPro" id="IPR011335">
    <property type="entry name" value="Restrct_endonuc-II-like"/>
</dbReference>
<organism evidence="3 4">
    <name type="scientific">Nonomuraea cavernae</name>
    <dbReference type="NCBI Taxonomy" id="2045107"/>
    <lineage>
        <taxon>Bacteria</taxon>
        <taxon>Bacillati</taxon>
        <taxon>Actinomycetota</taxon>
        <taxon>Actinomycetes</taxon>
        <taxon>Streptosporangiales</taxon>
        <taxon>Streptosporangiaceae</taxon>
        <taxon>Nonomuraea</taxon>
    </lineage>
</organism>
<dbReference type="RefSeq" id="WP_189122117.1">
    <property type="nucleotide sequence ID" value="NZ_BMNH01000001.1"/>
</dbReference>
<accession>A0A917YPZ8</accession>
<evidence type="ECO:0000313" key="3">
    <source>
        <dbReference type="EMBL" id="GGO61318.1"/>
    </source>
</evidence>